<gene>
    <name evidence="5" type="ORF">DQ384_26405</name>
</gene>
<keyword evidence="3 4" id="KW-0349">Heme</keyword>
<evidence type="ECO:0000256" key="4">
    <source>
        <dbReference type="RuleBase" id="RU000461"/>
    </source>
</evidence>
<name>A0A367FAF8_9ACTN</name>
<evidence type="ECO:0000313" key="6">
    <source>
        <dbReference type="Proteomes" id="UP000253094"/>
    </source>
</evidence>
<dbReference type="Pfam" id="PF00067">
    <property type="entry name" value="p450"/>
    <property type="match status" value="1"/>
</dbReference>
<accession>A0A367FAF8</accession>
<proteinExistence type="inferred from homology"/>
<dbReference type="PANTHER" id="PTHR24301:SF2">
    <property type="entry name" value="THROMBOXANE-A SYNTHASE"/>
    <property type="match status" value="1"/>
</dbReference>
<dbReference type="Gene3D" id="1.10.630.10">
    <property type="entry name" value="Cytochrome P450"/>
    <property type="match status" value="1"/>
</dbReference>
<dbReference type="GO" id="GO:0004497">
    <property type="term" value="F:monooxygenase activity"/>
    <property type="evidence" value="ECO:0007669"/>
    <property type="project" value="UniProtKB-KW"/>
</dbReference>
<sequence>MSVPTVPAYTEPVRPVPASRTPLLGNLPEFARDPLAFFTRLRDDHGDMVEWRLGRQRCLFLARPDHVGEVLAGAESTFVHAQMPPTFLQLHGEGMVNSSGDAWRRKRALVQPAIRPRQVRAYARTMAQCAEEFADGLKAGERLDIRRHMLKLTQRIAVRTLFGTDTAEQEATVGRTMEVAQREIGAELGGFASMVPSWVPTPGRLRLKAAITELDAEVLRLIKAHKQSAGEREDLISRLMTARDEQGRSLTDREVRDEAVTLYVAGHETTGTTLTWAWYLLSDHPEVLAKLAGEAREVFQDRFPDHDDYPRLTYTQQVIKETLRLYPPVWLVYAHATERSTVGGVRIPAGSRVYTSPWVTHRDPRWFPDPEEFRPERWTDAFDATLPAHAWFPFGGGPRACPGARFALVESVLVLATVARRFSLRVDPGEIPAKAALTLQPGREVPGTVVAA</sequence>
<dbReference type="GO" id="GO:0005506">
    <property type="term" value="F:iron ion binding"/>
    <property type="evidence" value="ECO:0007669"/>
    <property type="project" value="InterPro"/>
</dbReference>
<dbReference type="InterPro" id="IPR002403">
    <property type="entry name" value="Cyt_P450_E_grp-IV"/>
</dbReference>
<dbReference type="SUPFAM" id="SSF48264">
    <property type="entry name" value="Cytochrome P450"/>
    <property type="match status" value="1"/>
</dbReference>
<keyword evidence="1 3" id="KW-0479">Metal-binding</keyword>
<dbReference type="GO" id="GO:0016705">
    <property type="term" value="F:oxidoreductase activity, acting on paired donors, with incorporation or reduction of molecular oxygen"/>
    <property type="evidence" value="ECO:0007669"/>
    <property type="project" value="InterPro"/>
</dbReference>
<dbReference type="PROSITE" id="PS00086">
    <property type="entry name" value="CYTOCHROME_P450"/>
    <property type="match status" value="1"/>
</dbReference>
<comment type="similarity">
    <text evidence="4">Belongs to the cytochrome P450 family.</text>
</comment>
<evidence type="ECO:0000256" key="2">
    <source>
        <dbReference type="ARBA" id="ARBA00023004"/>
    </source>
</evidence>
<feature type="binding site" description="axial binding residue" evidence="3">
    <location>
        <position position="401"/>
    </location>
    <ligand>
        <name>heme</name>
        <dbReference type="ChEBI" id="CHEBI:30413"/>
    </ligand>
    <ligandPart>
        <name>Fe</name>
        <dbReference type="ChEBI" id="CHEBI:18248"/>
    </ligandPart>
</feature>
<keyword evidence="4" id="KW-0560">Oxidoreductase</keyword>
<keyword evidence="4" id="KW-0503">Monooxygenase</keyword>
<dbReference type="InterPro" id="IPR001128">
    <property type="entry name" value="Cyt_P450"/>
</dbReference>
<dbReference type="PRINTS" id="PR00465">
    <property type="entry name" value="EP450IV"/>
</dbReference>
<comment type="cofactor">
    <cofactor evidence="3">
        <name>heme</name>
        <dbReference type="ChEBI" id="CHEBI:30413"/>
    </cofactor>
</comment>
<dbReference type="PRINTS" id="PR00385">
    <property type="entry name" value="P450"/>
</dbReference>
<dbReference type="GO" id="GO:0020037">
    <property type="term" value="F:heme binding"/>
    <property type="evidence" value="ECO:0007669"/>
    <property type="project" value="InterPro"/>
</dbReference>
<dbReference type="EMBL" id="QOIL01000016">
    <property type="protein sequence ID" value="RCG27251.1"/>
    <property type="molecule type" value="Genomic_DNA"/>
</dbReference>
<dbReference type="InterPro" id="IPR036396">
    <property type="entry name" value="Cyt_P450_sf"/>
</dbReference>
<evidence type="ECO:0000256" key="3">
    <source>
        <dbReference type="PIRSR" id="PIRSR602403-1"/>
    </source>
</evidence>
<keyword evidence="6" id="KW-1185">Reference proteome</keyword>
<evidence type="ECO:0000313" key="5">
    <source>
        <dbReference type="EMBL" id="RCG27251.1"/>
    </source>
</evidence>
<dbReference type="InterPro" id="IPR017972">
    <property type="entry name" value="Cyt_P450_CS"/>
</dbReference>
<evidence type="ECO:0000256" key="1">
    <source>
        <dbReference type="ARBA" id="ARBA00022723"/>
    </source>
</evidence>
<comment type="caution">
    <text evidence="5">The sequence shown here is derived from an EMBL/GenBank/DDBJ whole genome shotgun (WGS) entry which is preliminary data.</text>
</comment>
<reference evidence="5 6" key="1">
    <citation type="submission" date="2018-06" db="EMBL/GenBank/DDBJ databases">
        <title>Sphaerisporangium craniellae sp. nov., isolated from a marine sponge in the South China Sea.</title>
        <authorList>
            <person name="Li L."/>
        </authorList>
    </citation>
    <scope>NUCLEOTIDE SEQUENCE [LARGE SCALE GENOMIC DNA]</scope>
    <source>
        <strain evidence="5 6">CCTCC AA 208026</strain>
    </source>
</reference>
<dbReference type="PANTHER" id="PTHR24301">
    <property type="entry name" value="THROMBOXANE-A SYNTHASE"/>
    <property type="match status" value="1"/>
</dbReference>
<protein>
    <submittedName>
        <fullName evidence="5">Cytochrome P450</fullName>
    </submittedName>
</protein>
<organism evidence="5 6">
    <name type="scientific">Sphaerisporangium album</name>
    <dbReference type="NCBI Taxonomy" id="509200"/>
    <lineage>
        <taxon>Bacteria</taxon>
        <taxon>Bacillati</taxon>
        <taxon>Actinomycetota</taxon>
        <taxon>Actinomycetes</taxon>
        <taxon>Streptosporangiales</taxon>
        <taxon>Streptosporangiaceae</taxon>
        <taxon>Sphaerisporangium</taxon>
    </lineage>
</organism>
<dbReference type="RefSeq" id="WP_114031590.1">
    <property type="nucleotide sequence ID" value="NZ_QOIL01000016.1"/>
</dbReference>
<dbReference type="Proteomes" id="UP000253094">
    <property type="component" value="Unassembled WGS sequence"/>
</dbReference>
<keyword evidence="2 3" id="KW-0408">Iron</keyword>
<dbReference type="AlphaFoldDB" id="A0A367FAF8"/>
<dbReference type="OrthoDB" id="3217230at2"/>